<dbReference type="EMBL" id="JBBPBN010000022">
    <property type="protein sequence ID" value="KAK9012804.1"/>
    <property type="molecule type" value="Genomic_DNA"/>
</dbReference>
<comment type="caution">
    <text evidence="1">The sequence shown here is derived from an EMBL/GenBank/DDBJ whole genome shotgun (WGS) entry which is preliminary data.</text>
</comment>
<evidence type="ECO:0000313" key="1">
    <source>
        <dbReference type="EMBL" id="KAK9012804.1"/>
    </source>
</evidence>
<accession>A0ABR2RJ57</accession>
<organism evidence="1 2">
    <name type="scientific">Hibiscus sabdariffa</name>
    <name type="common">roselle</name>
    <dbReference type="NCBI Taxonomy" id="183260"/>
    <lineage>
        <taxon>Eukaryota</taxon>
        <taxon>Viridiplantae</taxon>
        <taxon>Streptophyta</taxon>
        <taxon>Embryophyta</taxon>
        <taxon>Tracheophyta</taxon>
        <taxon>Spermatophyta</taxon>
        <taxon>Magnoliopsida</taxon>
        <taxon>eudicotyledons</taxon>
        <taxon>Gunneridae</taxon>
        <taxon>Pentapetalae</taxon>
        <taxon>rosids</taxon>
        <taxon>malvids</taxon>
        <taxon>Malvales</taxon>
        <taxon>Malvaceae</taxon>
        <taxon>Malvoideae</taxon>
        <taxon>Hibiscus</taxon>
    </lineage>
</organism>
<sequence length="83" mass="9033">MWRSTSKGIENITIPLPPLEADYAEVLTIFTALDIQSLMVHTGWALPKSGFHKIHNISPQCWATAGGPSHLPVKVTTTHNSNG</sequence>
<dbReference type="Proteomes" id="UP001396334">
    <property type="component" value="Unassembled WGS sequence"/>
</dbReference>
<name>A0ABR2RJ57_9ROSI</name>
<reference evidence="1 2" key="1">
    <citation type="journal article" date="2024" name="G3 (Bethesda)">
        <title>Genome assembly of Hibiscus sabdariffa L. provides insights into metabolisms of medicinal natural products.</title>
        <authorList>
            <person name="Kim T."/>
        </authorList>
    </citation>
    <scope>NUCLEOTIDE SEQUENCE [LARGE SCALE GENOMIC DNA]</scope>
    <source>
        <strain evidence="1">TK-2024</strain>
        <tissue evidence="1">Old leaves</tissue>
    </source>
</reference>
<proteinExistence type="predicted"/>
<protein>
    <submittedName>
        <fullName evidence="1">Uncharacterized protein</fullName>
    </submittedName>
</protein>
<keyword evidence="2" id="KW-1185">Reference proteome</keyword>
<gene>
    <name evidence="1" type="ORF">V6N11_040838</name>
</gene>
<evidence type="ECO:0000313" key="2">
    <source>
        <dbReference type="Proteomes" id="UP001396334"/>
    </source>
</evidence>